<comment type="caution">
    <text evidence="2">The sequence shown here is derived from an EMBL/GenBank/DDBJ whole genome shotgun (WGS) entry which is preliminary data.</text>
</comment>
<dbReference type="EMBL" id="JBHSDS010000009">
    <property type="protein sequence ID" value="MFC4359940.1"/>
    <property type="molecule type" value="Genomic_DNA"/>
</dbReference>
<reference evidence="2 3" key="1">
    <citation type="journal article" date="2019" name="Int. J. Syst. Evol. Microbiol.">
        <title>The Global Catalogue of Microorganisms (GCM) 10K type strain sequencing project: providing services to taxonomists for standard genome sequencing and annotation.</title>
        <authorList>
            <consortium name="The Broad Institute Genomics Platform"/>
            <consortium name="The Broad Institute Genome Sequencing Center for Infectious Disease"/>
            <person name="Wu L."/>
            <person name="Ma J."/>
        </authorList>
    </citation>
    <scope>NUCLEOTIDE SEQUENCE [LARGE SCALE GENOMIC DNA]</scope>
    <source>
        <strain evidence="2 3">CGMCC 1.12553</strain>
    </source>
</reference>
<gene>
    <name evidence="2" type="ORF">ACFO0N_18490</name>
</gene>
<keyword evidence="3" id="KW-1185">Reference proteome</keyword>
<dbReference type="Proteomes" id="UP001595921">
    <property type="component" value="Unassembled WGS sequence"/>
</dbReference>
<proteinExistence type="predicted"/>
<feature type="compositionally biased region" description="Polar residues" evidence="1">
    <location>
        <begin position="20"/>
        <end position="41"/>
    </location>
</feature>
<evidence type="ECO:0000313" key="3">
    <source>
        <dbReference type="Proteomes" id="UP001595921"/>
    </source>
</evidence>
<accession>A0ABD5PGM5</accession>
<feature type="compositionally biased region" description="Acidic residues" evidence="1">
    <location>
        <begin position="104"/>
        <end position="122"/>
    </location>
</feature>
<sequence>MNANRRDTDETSVTEKNRSRQTMGEVSHTNPQTGETFTTVYTRGPAVADGGTAPNGRGTADGGAVPERDDEEDAGDGQRMKDVEHTAPNGDEPNEVWERGDELSAQDEVNDDAEDGSDGVHE</sequence>
<name>A0ABD5PGM5_9EURY</name>
<feature type="compositionally biased region" description="Basic and acidic residues" evidence="1">
    <location>
        <begin position="76"/>
        <end position="85"/>
    </location>
</feature>
<organism evidence="2 3">
    <name type="scientific">Halobium salinum</name>
    <dbReference type="NCBI Taxonomy" id="1364940"/>
    <lineage>
        <taxon>Archaea</taxon>
        <taxon>Methanobacteriati</taxon>
        <taxon>Methanobacteriota</taxon>
        <taxon>Stenosarchaea group</taxon>
        <taxon>Halobacteria</taxon>
        <taxon>Halobacteriales</taxon>
        <taxon>Haloferacaceae</taxon>
        <taxon>Halobium</taxon>
    </lineage>
</organism>
<evidence type="ECO:0000256" key="1">
    <source>
        <dbReference type="SAM" id="MobiDB-lite"/>
    </source>
</evidence>
<dbReference type="Pfam" id="PF25951">
    <property type="entry name" value="DUF7989"/>
    <property type="match status" value="1"/>
</dbReference>
<feature type="compositionally biased region" description="Basic and acidic residues" evidence="1">
    <location>
        <begin position="1"/>
        <end position="18"/>
    </location>
</feature>
<feature type="region of interest" description="Disordered" evidence="1">
    <location>
        <begin position="1"/>
        <end position="122"/>
    </location>
</feature>
<evidence type="ECO:0000313" key="2">
    <source>
        <dbReference type="EMBL" id="MFC4359940.1"/>
    </source>
</evidence>
<dbReference type="InterPro" id="IPR058742">
    <property type="entry name" value="DUF7989"/>
</dbReference>
<protein>
    <submittedName>
        <fullName evidence="2">Uncharacterized protein</fullName>
    </submittedName>
</protein>
<dbReference type="AlphaFoldDB" id="A0ABD5PGM5"/>
<dbReference type="RefSeq" id="WP_390203584.1">
    <property type="nucleotide sequence ID" value="NZ_JAODIW010000010.1"/>
</dbReference>